<dbReference type="Pfam" id="PF00486">
    <property type="entry name" value="Trans_reg_C"/>
    <property type="match status" value="1"/>
</dbReference>
<feature type="domain" description="OmpR/PhoB-type" evidence="9">
    <location>
        <begin position="133"/>
        <end position="227"/>
    </location>
</feature>
<dbReference type="AlphaFoldDB" id="A0A2P8QZW7"/>
<dbReference type="Gene3D" id="1.10.10.10">
    <property type="entry name" value="Winged helix-like DNA-binding domain superfamily/Winged helix DNA-binding domain"/>
    <property type="match status" value="1"/>
</dbReference>
<feature type="modified residue" description="4-aspartylphosphate" evidence="6">
    <location>
        <position position="63"/>
    </location>
</feature>
<dbReference type="PANTHER" id="PTHR48111:SF22">
    <property type="entry name" value="REGULATOR OF RPOS"/>
    <property type="match status" value="1"/>
</dbReference>
<evidence type="ECO:0000313" key="10">
    <source>
        <dbReference type="EMBL" id="PSM51789.1"/>
    </source>
</evidence>
<evidence type="ECO:0000256" key="6">
    <source>
        <dbReference type="PROSITE-ProRule" id="PRU00169"/>
    </source>
</evidence>
<dbReference type="InterPro" id="IPR016032">
    <property type="entry name" value="Sig_transdc_resp-reg_C-effctor"/>
</dbReference>
<dbReference type="SMART" id="SM00448">
    <property type="entry name" value="REC"/>
    <property type="match status" value="1"/>
</dbReference>
<dbReference type="SUPFAM" id="SSF52172">
    <property type="entry name" value="CheY-like"/>
    <property type="match status" value="1"/>
</dbReference>
<comment type="caution">
    <text evidence="10">The sequence shown here is derived from an EMBL/GenBank/DDBJ whole genome shotgun (WGS) entry which is preliminary data.</text>
</comment>
<proteinExistence type="predicted"/>
<reference evidence="11" key="1">
    <citation type="submission" date="2017-10" db="EMBL/GenBank/DDBJ databases">
        <title>Campylobacter species from seals.</title>
        <authorList>
            <person name="Gilbert M.J."/>
            <person name="Zomer A.L."/>
            <person name="Timmerman A.J."/>
            <person name="Duim B."/>
            <person name="Wagenaar J.A."/>
        </authorList>
    </citation>
    <scope>NUCLEOTIDE SEQUENCE [LARGE SCALE GENOMIC DNA]</scope>
    <source>
        <strain evidence="11">17S00004-5</strain>
    </source>
</reference>
<keyword evidence="11" id="KW-1185">Reference proteome</keyword>
<dbReference type="Gene3D" id="3.40.50.2300">
    <property type="match status" value="1"/>
</dbReference>
<gene>
    <name evidence="10" type="ORF">CQ405_06585</name>
</gene>
<dbReference type="Pfam" id="PF00072">
    <property type="entry name" value="Response_reg"/>
    <property type="match status" value="1"/>
</dbReference>
<evidence type="ECO:0000313" key="11">
    <source>
        <dbReference type="Proteomes" id="UP000240535"/>
    </source>
</evidence>
<feature type="domain" description="Response regulatory" evidence="8">
    <location>
        <begin position="14"/>
        <end position="128"/>
    </location>
</feature>
<dbReference type="GO" id="GO:0032993">
    <property type="term" value="C:protein-DNA complex"/>
    <property type="evidence" value="ECO:0007669"/>
    <property type="project" value="TreeGrafter"/>
</dbReference>
<keyword evidence="4 7" id="KW-0238">DNA-binding</keyword>
<accession>A0A2P8QZW7</accession>
<evidence type="ECO:0000256" key="2">
    <source>
        <dbReference type="ARBA" id="ARBA00023012"/>
    </source>
</evidence>
<dbReference type="InterPro" id="IPR036388">
    <property type="entry name" value="WH-like_DNA-bd_sf"/>
</dbReference>
<dbReference type="RefSeq" id="WP_106871914.1">
    <property type="nucleotide sequence ID" value="NZ_CP053841.1"/>
</dbReference>
<feature type="DNA-binding region" description="OmpR/PhoB-type" evidence="7">
    <location>
        <begin position="133"/>
        <end position="227"/>
    </location>
</feature>
<dbReference type="PANTHER" id="PTHR48111">
    <property type="entry name" value="REGULATOR OF RPOS"/>
    <property type="match status" value="1"/>
</dbReference>
<evidence type="ECO:0000256" key="4">
    <source>
        <dbReference type="ARBA" id="ARBA00023125"/>
    </source>
</evidence>
<dbReference type="SMART" id="SM00862">
    <property type="entry name" value="Trans_reg_C"/>
    <property type="match status" value="1"/>
</dbReference>
<evidence type="ECO:0000256" key="3">
    <source>
        <dbReference type="ARBA" id="ARBA00023015"/>
    </source>
</evidence>
<organism evidence="10 11">
    <name type="scientific">Campylobacter blaseri</name>
    <dbReference type="NCBI Taxonomy" id="2042961"/>
    <lineage>
        <taxon>Bacteria</taxon>
        <taxon>Pseudomonadati</taxon>
        <taxon>Campylobacterota</taxon>
        <taxon>Epsilonproteobacteria</taxon>
        <taxon>Campylobacterales</taxon>
        <taxon>Campylobacteraceae</taxon>
        <taxon>Campylobacter</taxon>
    </lineage>
</organism>
<dbReference type="GO" id="GO:0000976">
    <property type="term" value="F:transcription cis-regulatory region binding"/>
    <property type="evidence" value="ECO:0007669"/>
    <property type="project" value="TreeGrafter"/>
</dbReference>
<keyword evidence="2" id="KW-0902">Two-component regulatory system</keyword>
<evidence type="ECO:0000256" key="7">
    <source>
        <dbReference type="PROSITE-ProRule" id="PRU01091"/>
    </source>
</evidence>
<dbReference type="OrthoDB" id="9122097at2"/>
<keyword evidence="1 6" id="KW-0597">Phosphoprotein</keyword>
<dbReference type="InterPro" id="IPR039420">
    <property type="entry name" value="WalR-like"/>
</dbReference>
<keyword evidence="3" id="KW-0805">Transcription regulation</keyword>
<dbReference type="Proteomes" id="UP000240535">
    <property type="component" value="Unassembled WGS sequence"/>
</dbReference>
<evidence type="ECO:0000256" key="5">
    <source>
        <dbReference type="ARBA" id="ARBA00023163"/>
    </source>
</evidence>
<evidence type="ECO:0000259" key="8">
    <source>
        <dbReference type="PROSITE" id="PS50110"/>
    </source>
</evidence>
<dbReference type="GO" id="GO:0005829">
    <property type="term" value="C:cytosol"/>
    <property type="evidence" value="ECO:0007669"/>
    <property type="project" value="TreeGrafter"/>
</dbReference>
<dbReference type="InterPro" id="IPR011006">
    <property type="entry name" value="CheY-like_superfamily"/>
</dbReference>
<dbReference type="GO" id="GO:0006355">
    <property type="term" value="P:regulation of DNA-templated transcription"/>
    <property type="evidence" value="ECO:0007669"/>
    <property type="project" value="InterPro"/>
</dbReference>
<dbReference type="CDD" id="cd00383">
    <property type="entry name" value="trans_reg_C"/>
    <property type="match status" value="1"/>
</dbReference>
<dbReference type="SUPFAM" id="SSF46894">
    <property type="entry name" value="C-terminal effector domain of the bipartite response regulators"/>
    <property type="match status" value="1"/>
</dbReference>
<dbReference type="PROSITE" id="PS51755">
    <property type="entry name" value="OMPR_PHOB"/>
    <property type="match status" value="1"/>
</dbReference>
<sequence>MINENILNKLAQISVLLVEDDEDLRIAIEQSLKMYCKDVSVASNGLDGFDKYFQKNFDIVITDINLPKLNGLEMLEEITKRAGKINSIIITSYDTTEHFLASIELGAYNYLRKPFRVEELQTTILLATSNKCDETVKFRKLYEYDLLTKNLFKNNKQVILTKTENKLVQLLVSNLDKVVTYEMIENFVYGTKDMSTEALRMLIKKIRLKTDHDFIQNLSGVGYKISLRN</sequence>
<dbReference type="EMBL" id="PDHH01000005">
    <property type="protein sequence ID" value="PSM51789.1"/>
    <property type="molecule type" value="Genomic_DNA"/>
</dbReference>
<evidence type="ECO:0000259" key="9">
    <source>
        <dbReference type="PROSITE" id="PS51755"/>
    </source>
</evidence>
<dbReference type="GO" id="GO:0000156">
    <property type="term" value="F:phosphorelay response regulator activity"/>
    <property type="evidence" value="ECO:0007669"/>
    <property type="project" value="TreeGrafter"/>
</dbReference>
<dbReference type="CDD" id="cd00156">
    <property type="entry name" value="REC"/>
    <property type="match status" value="1"/>
</dbReference>
<evidence type="ECO:0000256" key="1">
    <source>
        <dbReference type="ARBA" id="ARBA00022553"/>
    </source>
</evidence>
<dbReference type="PROSITE" id="PS50110">
    <property type="entry name" value="RESPONSE_REGULATORY"/>
    <property type="match status" value="1"/>
</dbReference>
<dbReference type="InterPro" id="IPR001867">
    <property type="entry name" value="OmpR/PhoB-type_DNA-bd"/>
</dbReference>
<name>A0A2P8QZW7_9BACT</name>
<keyword evidence="5" id="KW-0804">Transcription</keyword>
<dbReference type="InterPro" id="IPR001789">
    <property type="entry name" value="Sig_transdc_resp-reg_receiver"/>
</dbReference>
<protein>
    <submittedName>
        <fullName evidence="10">Two-component system response regulator</fullName>
    </submittedName>
</protein>